<dbReference type="AlphaFoldDB" id="A0A9N9A5Q9"/>
<evidence type="ECO:0000313" key="1">
    <source>
        <dbReference type="EMBL" id="CAG8519024.1"/>
    </source>
</evidence>
<dbReference type="EMBL" id="CAJVPK010000503">
    <property type="protein sequence ID" value="CAG8519024.1"/>
    <property type="molecule type" value="Genomic_DNA"/>
</dbReference>
<accession>A0A9N9A5Q9</accession>
<protein>
    <submittedName>
        <fullName evidence="1">11522_t:CDS:1</fullName>
    </submittedName>
</protein>
<reference evidence="1" key="1">
    <citation type="submission" date="2021-06" db="EMBL/GenBank/DDBJ databases">
        <authorList>
            <person name="Kallberg Y."/>
            <person name="Tangrot J."/>
            <person name="Rosling A."/>
        </authorList>
    </citation>
    <scope>NUCLEOTIDE SEQUENCE</scope>
    <source>
        <strain evidence="1">AZ414A</strain>
    </source>
</reference>
<keyword evidence="2" id="KW-1185">Reference proteome</keyword>
<organism evidence="1 2">
    <name type="scientific">Diversispora eburnea</name>
    <dbReference type="NCBI Taxonomy" id="1213867"/>
    <lineage>
        <taxon>Eukaryota</taxon>
        <taxon>Fungi</taxon>
        <taxon>Fungi incertae sedis</taxon>
        <taxon>Mucoromycota</taxon>
        <taxon>Glomeromycotina</taxon>
        <taxon>Glomeromycetes</taxon>
        <taxon>Diversisporales</taxon>
        <taxon>Diversisporaceae</taxon>
        <taxon>Diversispora</taxon>
    </lineage>
</organism>
<dbReference type="Gene3D" id="3.40.50.300">
    <property type="entry name" value="P-loop containing nucleotide triphosphate hydrolases"/>
    <property type="match status" value="1"/>
</dbReference>
<dbReference type="SUPFAM" id="SSF52540">
    <property type="entry name" value="P-loop containing nucleoside triphosphate hydrolases"/>
    <property type="match status" value="2"/>
</dbReference>
<comment type="caution">
    <text evidence="1">The sequence shown here is derived from an EMBL/GenBank/DDBJ whole genome shotgun (WGS) entry which is preliminary data.</text>
</comment>
<name>A0A9N9A5Q9_9GLOM</name>
<dbReference type="InterPro" id="IPR027417">
    <property type="entry name" value="P-loop_NTPase"/>
</dbReference>
<dbReference type="Proteomes" id="UP000789706">
    <property type="component" value="Unassembled WGS sequence"/>
</dbReference>
<proteinExistence type="predicted"/>
<gene>
    <name evidence="1" type="ORF">DEBURN_LOCUS5563</name>
</gene>
<evidence type="ECO:0000313" key="2">
    <source>
        <dbReference type="Proteomes" id="UP000789706"/>
    </source>
</evidence>
<sequence>MSEFENMEIKIHTEGTINLVMVGPWGVGKSTFSNTLFKTKDFTENPIKYGANNTSNEMERNYLIKLRQKEQIGLNDDETKIYKKLKPKLLRADEVKTYKKLKENLENSSIYDCNIIIVATRFVNFSNIKSKSGRYDEILKDSFSCERLYVNNPPVDNLPPHLTEANETIREISREKFFKDFDDIIKKPSFG</sequence>